<dbReference type="RefSeq" id="WP_323253285.1">
    <property type="nucleotide sequence ID" value="NZ_JAYFUL010000061.1"/>
</dbReference>
<evidence type="ECO:0000313" key="2">
    <source>
        <dbReference type="EMBL" id="MEA5260608.1"/>
    </source>
</evidence>
<dbReference type="InterPro" id="IPR050712">
    <property type="entry name" value="NAD(P)H-dep_reductase"/>
</dbReference>
<reference evidence="2 3" key="1">
    <citation type="submission" date="2023-12" db="EMBL/GenBank/DDBJ databases">
        <title>Novel species of the genus Arcicella isolated from rivers.</title>
        <authorList>
            <person name="Lu H."/>
        </authorList>
    </citation>
    <scope>NUCLEOTIDE SEQUENCE [LARGE SCALE GENOMIC DNA]</scope>
    <source>
        <strain evidence="2 3">LMG 21963</strain>
    </source>
</reference>
<name>A0ABU5QU31_9BACT</name>
<organism evidence="2 3">
    <name type="scientific">Arcicella aquatica</name>
    <dbReference type="NCBI Taxonomy" id="217141"/>
    <lineage>
        <taxon>Bacteria</taxon>
        <taxon>Pseudomonadati</taxon>
        <taxon>Bacteroidota</taxon>
        <taxon>Cytophagia</taxon>
        <taxon>Cytophagales</taxon>
        <taxon>Flectobacillaceae</taxon>
        <taxon>Arcicella</taxon>
    </lineage>
</organism>
<dbReference type="EC" id="1.-.-.-" evidence="2"/>
<dbReference type="InterPro" id="IPR029039">
    <property type="entry name" value="Flavoprotein-like_sf"/>
</dbReference>
<feature type="domain" description="NADPH-dependent FMN reductase-like" evidence="1">
    <location>
        <begin position="1"/>
        <end position="141"/>
    </location>
</feature>
<dbReference type="EMBL" id="JAYFUL010000061">
    <property type="protein sequence ID" value="MEA5260608.1"/>
    <property type="molecule type" value="Genomic_DNA"/>
</dbReference>
<dbReference type="GO" id="GO:0016491">
    <property type="term" value="F:oxidoreductase activity"/>
    <property type="evidence" value="ECO:0007669"/>
    <property type="project" value="UniProtKB-KW"/>
</dbReference>
<comment type="caution">
    <text evidence="2">The sequence shown here is derived from an EMBL/GenBank/DDBJ whole genome shotgun (WGS) entry which is preliminary data.</text>
</comment>
<dbReference type="PANTHER" id="PTHR30543">
    <property type="entry name" value="CHROMATE REDUCTASE"/>
    <property type="match status" value="1"/>
</dbReference>
<accession>A0ABU5QU31</accession>
<dbReference type="SUPFAM" id="SSF52218">
    <property type="entry name" value="Flavoproteins"/>
    <property type="match status" value="1"/>
</dbReference>
<keyword evidence="3" id="KW-1185">Reference proteome</keyword>
<protein>
    <submittedName>
        <fullName evidence="2">NAD(P)H-dependent oxidoreductase</fullName>
        <ecNumber evidence="2">1.-.-.-</ecNumber>
    </submittedName>
</protein>
<dbReference type="InterPro" id="IPR005025">
    <property type="entry name" value="FMN_Rdtase-like_dom"/>
</dbReference>
<sequence length="179" mass="19760">MKILAFAGSNSTASINKKLVTHTSTFFENHSIEVLDLNDYEMPLFGVDKIPTIGIPQLALDFAKKIDESDLLLIALAENNGSYSVAFKNIYDWISIVPERKAFGDKPVFVLATSPGLRGGASVLELAKNTLPYYGAKVIETFLLPSFYENFDAENGIVNTEFATELKTKIEKIKVDFLG</sequence>
<dbReference type="Gene3D" id="3.40.50.360">
    <property type="match status" value="1"/>
</dbReference>
<proteinExistence type="predicted"/>
<gene>
    <name evidence="2" type="ORF">VB264_22615</name>
</gene>
<keyword evidence="2" id="KW-0560">Oxidoreductase</keyword>
<dbReference type="Pfam" id="PF03358">
    <property type="entry name" value="FMN_red"/>
    <property type="match status" value="1"/>
</dbReference>
<dbReference type="Proteomes" id="UP001304671">
    <property type="component" value="Unassembled WGS sequence"/>
</dbReference>
<evidence type="ECO:0000313" key="3">
    <source>
        <dbReference type="Proteomes" id="UP001304671"/>
    </source>
</evidence>
<dbReference type="PANTHER" id="PTHR30543:SF21">
    <property type="entry name" value="NAD(P)H-DEPENDENT FMN REDUCTASE LOT6"/>
    <property type="match status" value="1"/>
</dbReference>
<evidence type="ECO:0000259" key="1">
    <source>
        <dbReference type="Pfam" id="PF03358"/>
    </source>
</evidence>